<evidence type="ECO:0000259" key="6">
    <source>
        <dbReference type="PROSITE" id="PS50885"/>
    </source>
</evidence>
<dbReference type="GO" id="GO:0004888">
    <property type="term" value="F:transmembrane signaling receptor activity"/>
    <property type="evidence" value="ECO:0007669"/>
    <property type="project" value="InterPro"/>
</dbReference>
<keyword evidence="4" id="KW-0472">Membrane</keyword>
<dbReference type="Pfam" id="PF12729">
    <property type="entry name" value="4HB_MCP_1"/>
    <property type="match status" value="1"/>
</dbReference>
<dbReference type="OrthoDB" id="1776073at2"/>
<dbReference type="Proteomes" id="UP000176244">
    <property type="component" value="Unassembled WGS sequence"/>
</dbReference>
<dbReference type="InterPro" id="IPR004089">
    <property type="entry name" value="MCPsignal_dom"/>
</dbReference>
<dbReference type="Pfam" id="PF00672">
    <property type="entry name" value="HAMP"/>
    <property type="match status" value="1"/>
</dbReference>
<dbReference type="Gene3D" id="6.10.340.10">
    <property type="match status" value="1"/>
</dbReference>
<dbReference type="Gene3D" id="1.20.120.1530">
    <property type="match status" value="2"/>
</dbReference>
<keyword evidence="4" id="KW-0812">Transmembrane</keyword>
<dbReference type="SUPFAM" id="SSF58104">
    <property type="entry name" value="Methyl-accepting chemotaxis protein (MCP) signaling domain"/>
    <property type="match status" value="1"/>
</dbReference>
<dbReference type="Pfam" id="PF18947">
    <property type="entry name" value="HAMP_2"/>
    <property type="match status" value="2"/>
</dbReference>
<feature type="domain" description="HAMP" evidence="6">
    <location>
        <begin position="569"/>
        <end position="621"/>
    </location>
</feature>
<dbReference type="InterPro" id="IPR004090">
    <property type="entry name" value="Chemotax_Me-accpt_rcpt"/>
</dbReference>
<dbReference type="AlphaFoldDB" id="A0A1F2PFF0"/>
<dbReference type="GO" id="GO:0006935">
    <property type="term" value="P:chemotaxis"/>
    <property type="evidence" value="ECO:0007669"/>
    <property type="project" value="UniProtKB-KW"/>
</dbReference>
<feature type="transmembrane region" description="Helical" evidence="4">
    <location>
        <begin position="14"/>
        <end position="35"/>
    </location>
</feature>
<dbReference type="SUPFAM" id="SSF158472">
    <property type="entry name" value="HAMP domain-like"/>
    <property type="match status" value="1"/>
</dbReference>
<dbReference type="PRINTS" id="PR00260">
    <property type="entry name" value="CHEMTRNSDUCR"/>
</dbReference>
<dbReference type="InterPro" id="IPR024478">
    <property type="entry name" value="HlyB_4HB_MCP"/>
</dbReference>
<proteinExistence type="inferred from homology"/>
<evidence type="ECO:0000256" key="3">
    <source>
        <dbReference type="PROSITE-ProRule" id="PRU00284"/>
    </source>
</evidence>
<feature type="domain" description="Methyl-accepting transducer" evidence="5">
    <location>
        <begin position="626"/>
        <end position="855"/>
    </location>
</feature>
<gene>
    <name evidence="7" type="primary">tap_17</name>
    <name evidence="7" type="ORF">ACWI_26740</name>
</gene>
<sequence length="878" mass="95195">MKWFYDLKIGRKIILGYLIIAMIAGGIGAMGLIGIQKISQQDVYLYEKMAKPLGELVYIVDSFQGIIGKVDDLTRATTPEDIDAIEKEILKRNARFDSNLKTFQTTLMDSKAIEIADETYLLKDQFDAMVTEMINLTRAGRSAEAGVLAKSSEFETIYTQIEANYREMMELKLVIVKDTAKSNQAIAASSTLLTIILLVVGVILSLLLGFLITSTITKPMARINVMIKEMSMGHLGMRLKMERQDEVGEMAEAMDHFADDLQHVVIETMHQISNGNLSANIEAKDDQDEITPALKQTIKTIRGLIAESTLLAQAAVAGQLEIRSNADAFNGGFKEILIGFNRTLDALVVPINVAAEYVSQIGCGIIPEKIEDTYYGDFETFKNSINACIDGLAALEDGNRVLGLMNQNDFSQSIQGDYLGIYAEIAESINGIRRLLLTITRIAGNIREGNLSDLADLKQNGKRSENDKLMPTLVGMIENIYQLVAETETMAQIAVEGDLSHRGDSSKFCGEYAMVIEGFNQTLDAIIEPVKEASSVLQDLAQGNLQTVVKGAYKGDHARIKEDLNQTITSLAAYVGEITGTLAAMGQGNLNQEITTEFRGDFSAIKRSLNDINRQLSTTLADIDGVSAQVEGGAIQISDSSQALAQGTTEQASSIQELSASIEEVAVETKDNASRANEANERALAVRTNAIDGNSQMQKMVAAMTAINESSQNISKIIKVIDDIAFQTNILALNAAVEAARAGQHGKGFAVVAQEVRNLAVRSRSAVKETTSLIEGSIDAVKVGSRIADDTALSIKEILAEIEIVTDLVKNIAEASHDQACAIEQINQGIEMVSTVVQTHSATAEQSSAASEELSAQAQLLKQMVSAFEIKEVEAVIY</sequence>
<dbReference type="RefSeq" id="WP_070371948.1">
    <property type="nucleotide sequence ID" value="NZ_LKEU01000036.1"/>
</dbReference>
<evidence type="ECO:0000256" key="2">
    <source>
        <dbReference type="ARBA" id="ARBA00029447"/>
    </source>
</evidence>
<comment type="caution">
    <text evidence="7">The sequence shown here is derived from an EMBL/GenBank/DDBJ whole genome shotgun (WGS) entry which is preliminary data.</text>
</comment>
<keyword evidence="3" id="KW-0807">Transducer</keyword>
<dbReference type="EMBL" id="LKEU01000036">
    <property type="protein sequence ID" value="OFV69785.1"/>
    <property type="molecule type" value="Genomic_DNA"/>
</dbReference>
<protein>
    <submittedName>
        <fullName evidence="7">Methyl-accepting chemotaxis protein IV</fullName>
    </submittedName>
</protein>
<dbReference type="STRING" id="52694.ACWI_26740"/>
<dbReference type="SMART" id="SM00304">
    <property type="entry name" value="HAMP"/>
    <property type="match status" value="3"/>
</dbReference>
<dbReference type="InterPro" id="IPR051310">
    <property type="entry name" value="MCP_chemotaxis"/>
</dbReference>
<evidence type="ECO:0000256" key="1">
    <source>
        <dbReference type="ARBA" id="ARBA00022500"/>
    </source>
</evidence>
<keyword evidence="4" id="KW-1133">Transmembrane helix</keyword>
<dbReference type="GO" id="GO:0005886">
    <property type="term" value="C:plasma membrane"/>
    <property type="evidence" value="ECO:0007669"/>
    <property type="project" value="TreeGrafter"/>
</dbReference>
<dbReference type="FunFam" id="1.10.287.950:FF:000001">
    <property type="entry name" value="Methyl-accepting chemotaxis sensory transducer"/>
    <property type="match status" value="1"/>
</dbReference>
<feature type="transmembrane region" description="Helical" evidence="4">
    <location>
        <begin position="191"/>
        <end position="212"/>
    </location>
</feature>
<dbReference type="GO" id="GO:0007165">
    <property type="term" value="P:signal transduction"/>
    <property type="evidence" value="ECO:0007669"/>
    <property type="project" value="UniProtKB-KW"/>
</dbReference>
<dbReference type="PANTHER" id="PTHR43531:SF11">
    <property type="entry name" value="METHYL-ACCEPTING CHEMOTAXIS PROTEIN 3"/>
    <property type="match status" value="1"/>
</dbReference>
<accession>A0A1F2PFF0</accession>
<dbReference type="Pfam" id="PF00015">
    <property type="entry name" value="MCPsignal"/>
    <property type="match status" value="1"/>
</dbReference>
<dbReference type="CDD" id="cd11386">
    <property type="entry name" value="MCP_signal"/>
    <property type="match status" value="1"/>
</dbReference>
<comment type="similarity">
    <text evidence="2">Belongs to the methyl-accepting chemotaxis (MCP) protein family.</text>
</comment>
<evidence type="ECO:0000256" key="4">
    <source>
        <dbReference type="SAM" id="Phobius"/>
    </source>
</evidence>
<dbReference type="PROSITE" id="PS50111">
    <property type="entry name" value="CHEMOTAXIS_TRANSDUC_2"/>
    <property type="match status" value="1"/>
</dbReference>
<dbReference type="Gene3D" id="1.10.287.950">
    <property type="entry name" value="Methyl-accepting chemotaxis protein"/>
    <property type="match status" value="1"/>
</dbReference>
<dbReference type="PROSITE" id="PS50885">
    <property type="entry name" value="HAMP"/>
    <property type="match status" value="2"/>
</dbReference>
<dbReference type="SMART" id="SM00283">
    <property type="entry name" value="MA"/>
    <property type="match status" value="1"/>
</dbReference>
<feature type="domain" description="HAMP" evidence="6">
    <location>
        <begin position="214"/>
        <end position="266"/>
    </location>
</feature>
<organism evidence="7 8">
    <name type="scientific">Acetobacterium wieringae</name>
    <dbReference type="NCBI Taxonomy" id="52694"/>
    <lineage>
        <taxon>Bacteria</taxon>
        <taxon>Bacillati</taxon>
        <taxon>Bacillota</taxon>
        <taxon>Clostridia</taxon>
        <taxon>Eubacteriales</taxon>
        <taxon>Eubacteriaceae</taxon>
        <taxon>Acetobacterium</taxon>
    </lineage>
</organism>
<name>A0A1F2PFF0_9FIRM</name>
<evidence type="ECO:0000313" key="8">
    <source>
        <dbReference type="Proteomes" id="UP000176244"/>
    </source>
</evidence>
<dbReference type="CDD" id="cd06225">
    <property type="entry name" value="HAMP"/>
    <property type="match status" value="1"/>
</dbReference>
<reference evidence="7 8" key="1">
    <citation type="submission" date="2015-09" db="EMBL/GenBank/DDBJ databases">
        <title>Genome sequence of Acetobacterium wieringae DSM 1911.</title>
        <authorList>
            <person name="Poehlein A."/>
            <person name="Bengelsdorf F.R."/>
            <person name="Schiel-Bengelsdorf B."/>
            <person name="Duerre P."/>
            <person name="Daniel R."/>
        </authorList>
    </citation>
    <scope>NUCLEOTIDE SEQUENCE [LARGE SCALE GENOMIC DNA]</scope>
    <source>
        <strain evidence="7 8">DSM 1911</strain>
    </source>
</reference>
<dbReference type="InterPro" id="IPR003660">
    <property type="entry name" value="HAMP_dom"/>
</dbReference>
<keyword evidence="1" id="KW-0145">Chemotaxis</keyword>
<evidence type="ECO:0000259" key="5">
    <source>
        <dbReference type="PROSITE" id="PS50111"/>
    </source>
</evidence>
<evidence type="ECO:0000313" key="7">
    <source>
        <dbReference type="EMBL" id="OFV69785.1"/>
    </source>
</evidence>
<dbReference type="PANTHER" id="PTHR43531">
    <property type="entry name" value="PROTEIN ICFG"/>
    <property type="match status" value="1"/>
</dbReference>